<evidence type="ECO:0000256" key="15">
    <source>
        <dbReference type="ARBA" id="ARBA00023274"/>
    </source>
</evidence>
<dbReference type="RefSeq" id="YP_009551636.1">
    <property type="nucleotide sequence ID" value="NC_040492.1"/>
</dbReference>
<dbReference type="GO" id="GO:0044177">
    <property type="term" value="C:host cell Golgi apparatus"/>
    <property type="evidence" value="ECO:0007669"/>
    <property type="project" value="UniProtKB-SubCell"/>
</dbReference>
<reference evidence="19" key="2">
    <citation type="submission" date="2019-05" db="EMBL/GenBank/DDBJ databases">
        <title>Genomic Characterization of 104 Bunyaviruses in the Families Peribunyaviridae, Nairoviridae, and Phenuiviridae.</title>
        <authorList>
            <person name="Kapuscinski M."/>
            <person name="Bergren N."/>
            <person name="Russell B."/>
            <person name="Lee J."/>
            <person name="Borland E."/>
            <person name="King D."/>
            <person name="Burkhalter K."/>
            <person name="Stenglein M."/>
            <person name="Kading R."/>
        </authorList>
    </citation>
    <scope>NUCLEOTIDE SEQUENCE</scope>
    <source>
        <strain evidence="19">G 14132</strain>
    </source>
</reference>
<dbReference type="OrthoDB" id="11777at10239"/>
<evidence type="ECO:0000256" key="16">
    <source>
        <dbReference type="ARBA" id="ARBA00033344"/>
    </source>
</evidence>
<keyword evidence="15" id="KW-0687">Ribonucleoprotein</keyword>
<evidence type="ECO:0000256" key="5">
    <source>
        <dbReference type="ARBA" id="ARBA00004452"/>
    </source>
</evidence>
<dbReference type="InterPro" id="IPR009522">
    <property type="entry name" value="Capsid_Phlebovir/Tenuivir"/>
</dbReference>
<evidence type="ECO:0000313" key="18">
    <source>
        <dbReference type="EMBL" id="AWW17497.1"/>
    </source>
</evidence>
<dbReference type="Pfam" id="PF05733">
    <property type="entry name" value="Tenui_N"/>
    <property type="match status" value="1"/>
</dbReference>
<keyword evidence="14" id="KW-1035">Host cytoplasm</keyword>
<evidence type="ECO:0000256" key="11">
    <source>
        <dbReference type="ARBA" id="ARBA00022844"/>
    </source>
</evidence>
<keyword evidence="10" id="KW-1040">Host Golgi apparatus</keyword>
<evidence type="ECO:0000256" key="3">
    <source>
        <dbReference type="ARBA" id="ARBA00004192"/>
    </source>
</evidence>
<keyword evidence="12" id="KW-0694">RNA-binding</keyword>
<name>A0A384ZKF5_9VIRU</name>
<sequence length="247" mass="27437">MDRPPVDFVLELSKEEWNVAEVDQLVELYAYQGFDPAVIQREIIRRAGVRDWKKDVRNMIILNVTRGNKLDKMASKMSDEAKAALQELRKVYDLKDSRPGAKDITLARVANVHGASTCAMLHLVADVLPVTRAHMDTISKGYPVYMMHTSFGGLINMNGLGAQEIVDAHKLYLVEFSKVINRSGGKSTKEIVESFKAPLQSAISSQFLTGQQKTAILTKLGAYDANNKLAEGVTAAARAFRDLLERK</sequence>
<reference evidence="18 20" key="1">
    <citation type="journal article" date="2018" name="Ticks Tick Borne Dis.">
        <title>Complete genome sequencing of Kaisodi virus isolated from ticks in India belonging to Phlebovirus genus, family Phenuiviridae.</title>
        <authorList>
            <person name="Yadav P.D."/>
            <person name="Nyayanit D.A."/>
            <person name="Shete A.M."/>
            <person name="Jain S."/>
            <person name="Majumdar T.P."/>
            <person name="Chaubal G.Y."/>
            <person name="Shil P."/>
            <person name="Kore P.M."/>
            <person name="Mourya D.T."/>
        </authorList>
    </citation>
    <scope>NUCLEOTIDE SEQUENCE [LARGE SCALE GENOMIC DNA]</scope>
    <source>
        <strain evidence="18">G14132</strain>
    </source>
</reference>
<comment type="subunit">
    <text evidence="17">Homodimer. Homohexamer; ring-shaped, necessary to form the nucleocapsid. Homopentamers; opened pentamers in solution. Binds to viral genomic RNA. Interacts with glycoprotein Gn; this interaction allows packaging of nucleocapsids into virions.</text>
</comment>
<evidence type="ECO:0000256" key="8">
    <source>
        <dbReference type="ARBA" id="ARBA00022561"/>
    </source>
</evidence>
<dbReference type="EMBL" id="MK896549">
    <property type="protein sequence ID" value="QLA46858.1"/>
    <property type="molecule type" value="Genomic_RNA"/>
</dbReference>
<dbReference type="GO" id="GO:0003723">
    <property type="term" value="F:RNA binding"/>
    <property type="evidence" value="ECO:0007669"/>
    <property type="project" value="UniProtKB-KW"/>
</dbReference>
<evidence type="ECO:0000256" key="10">
    <source>
        <dbReference type="ARBA" id="ARBA00022812"/>
    </source>
</evidence>
<keyword evidence="20" id="KW-1185">Reference proteome</keyword>
<evidence type="ECO:0000256" key="14">
    <source>
        <dbReference type="ARBA" id="ARBA00023200"/>
    </source>
</evidence>
<comment type="subcellular location">
    <subcellularLocation>
        <location evidence="1">Host Golgi apparatus</location>
    </subcellularLocation>
    <subcellularLocation>
        <location evidence="3">Host cytoplasm</location>
    </subcellularLocation>
    <subcellularLocation>
        <location evidence="5">Host endoplasmic reticulum-Golgi intermediate compartment</location>
    </subcellularLocation>
    <subcellularLocation>
        <location evidence="2">Host nucleus</location>
    </subcellularLocation>
    <subcellularLocation>
        <location evidence="4">Virion</location>
    </subcellularLocation>
</comment>
<evidence type="ECO:0000256" key="17">
    <source>
        <dbReference type="ARBA" id="ARBA00046628"/>
    </source>
</evidence>
<keyword evidence="9" id="KW-1048">Host nucleus</keyword>
<comment type="similarity">
    <text evidence="6">Belongs to the phlebovirus nucleocapsid protein family.</text>
</comment>
<dbReference type="GO" id="GO:1990904">
    <property type="term" value="C:ribonucleoprotein complex"/>
    <property type="evidence" value="ECO:0007669"/>
    <property type="project" value="UniProtKB-KW"/>
</dbReference>
<evidence type="ECO:0000256" key="6">
    <source>
        <dbReference type="ARBA" id="ARBA00005299"/>
    </source>
</evidence>
<dbReference type="GO" id="GO:0042025">
    <property type="term" value="C:host cell nucleus"/>
    <property type="evidence" value="ECO:0007669"/>
    <property type="project" value="UniProtKB-SubCell"/>
</dbReference>
<dbReference type="KEGG" id="vg:41703970"/>
<dbReference type="Proteomes" id="UP000288915">
    <property type="component" value="Genome"/>
</dbReference>
<dbReference type="GeneID" id="41703970"/>
<evidence type="ECO:0000256" key="2">
    <source>
        <dbReference type="ARBA" id="ARBA00004147"/>
    </source>
</evidence>
<evidence type="ECO:0000256" key="9">
    <source>
        <dbReference type="ARBA" id="ARBA00022562"/>
    </source>
</evidence>
<accession>A0A384ZKF5</accession>
<evidence type="ECO:0000256" key="12">
    <source>
        <dbReference type="ARBA" id="ARBA00022884"/>
    </source>
</evidence>
<keyword evidence="8" id="KW-0167">Capsid protein</keyword>
<protein>
    <recommendedName>
        <fullName evidence="7">Nucleoprotein</fullName>
    </recommendedName>
    <alternativeName>
        <fullName evidence="16">Nucleocapsid protein</fullName>
    </alternativeName>
</protein>
<dbReference type="PIRSF" id="PIRSF003953">
    <property type="entry name" value="N_PhelboV"/>
    <property type="match status" value="1"/>
</dbReference>
<evidence type="ECO:0000256" key="13">
    <source>
        <dbReference type="ARBA" id="ARBA00023086"/>
    </source>
</evidence>
<dbReference type="EMBL" id="MG581741">
    <property type="protein sequence ID" value="AWW17497.1"/>
    <property type="molecule type" value="Genomic_RNA"/>
</dbReference>
<evidence type="ECO:0000313" key="20">
    <source>
        <dbReference type="Proteomes" id="UP000288915"/>
    </source>
</evidence>
<dbReference type="GO" id="GO:0044172">
    <property type="term" value="C:host cell endoplasmic reticulum-Golgi intermediate compartment"/>
    <property type="evidence" value="ECO:0007669"/>
    <property type="project" value="UniProtKB-SubCell"/>
</dbReference>
<evidence type="ECO:0000313" key="19">
    <source>
        <dbReference type="EMBL" id="QLA46858.1"/>
    </source>
</evidence>
<keyword evidence="11" id="KW-0946">Virion</keyword>
<dbReference type="InterPro" id="IPR015971">
    <property type="entry name" value="Nucleocapsid_Phlebovirus"/>
</dbReference>
<proteinExistence type="inferred from homology"/>
<evidence type="ECO:0000256" key="7">
    <source>
        <dbReference type="ARBA" id="ARBA00014389"/>
    </source>
</evidence>
<keyword evidence="13 18" id="KW-0543">Viral nucleoprotein</keyword>
<evidence type="ECO:0000256" key="4">
    <source>
        <dbReference type="ARBA" id="ARBA00004328"/>
    </source>
</evidence>
<dbReference type="GO" id="GO:0019013">
    <property type="term" value="C:viral nucleocapsid"/>
    <property type="evidence" value="ECO:0007669"/>
    <property type="project" value="UniProtKB-KW"/>
</dbReference>
<organism evidence="18 20">
    <name type="scientific">Kaisodi virus</name>
    <dbReference type="NCBI Taxonomy" id="1564120"/>
    <lineage>
        <taxon>Viruses</taxon>
        <taxon>Riboviria</taxon>
        <taxon>Orthornavirae</taxon>
        <taxon>Negarnaviricota</taxon>
        <taxon>Polyploviricotina</taxon>
        <taxon>Bunyaviricetes</taxon>
        <taxon>Hareavirales</taxon>
        <taxon>Phenuiviridae</taxon>
        <taxon>Uukuvirus</taxon>
        <taxon>Uukuvirus kaisodiense</taxon>
    </lineage>
</organism>
<evidence type="ECO:0000256" key="1">
    <source>
        <dbReference type="ARBA" id="ARBA00004136"/>
    </source>
</evidence>